<gene>
    <name evidence="3" type="primary">mcd4</name>
    <name evidence="3" type="ORF">CR513_08165</name>
</gene>
<keyword evidence="1" id="KW-0337">GPI-anchor biosynthesis</keyword>
<dbReference type="GO" id="GO:0005789">
    <property type="term" value="C:endoplasmic reticulum membrane"/>
    <property type="evidence" value="ECO:0007669"/>
    <property type="project" value="UniProtKB-SubCell"/>
</dbReference>
<feature type="transmembrane region" description="Helical" evidence="1">
    <location>
        <begin position="133"/>
        <end position="151"/>
    </location>
</feature>
<feature type="transmembrane region" description="Helical" evidence="1">
    <location>
        <begin position="430"/>
        <end position="454"/>
    </location>
</feature>
<dbReference type="InterPro" id="IPR017852">
    <property type="entry name" value="GPI_EtnP_transferase_1_C"/>
</dbReference>
<keyword evidence="4" id="KW-1185">Reference proteome</keyword>
<evidence type="ECO:0000313" key="3">
    <source>
        <dbReference type="EMBL" id="RDY07684.1"/>
    </source>
</evidence>
<dbReference type="PANTHER" id="PTHR12250:SF0">
    <property type="entry name" value="GPI ETHANOLAMINE PHOSPHATE TRANSFERASE 1"/>
    <property type="match status" value="1"/>
</dbReference>
<organism evidence="3 4">
    <name type="scientific">Mucuna pruriens</name>
    <name type="common">Velvet bean</name>
    <name type="synonym">Dolichos pruriens</name>
    <dbReference type="NCBI Taxonomy" id="157652"/>
    <lineage>
        <taxon>Eukaryota</taxon>
        <taxon>Viridiplantae</taxon>
        <taxon>Streptophyta</taxon>
        <taxon>Embryophyta</taxon>
        <taxon>Tracheophyta</taxon>
        <taxon>Spermatophyta</taxon>
        <taxon>Magnoliopsida</taxon>
        <taxon>eudicotyledons</taxon>
        <taxon>Gunneridae</taxon>
        <taxon>Pentapetalae</taxon>
        <taxon>rosids</taxon>
        <taxon>fabids</taxon>
        <taxon>Fabales</taxon>
        <taxon>Fabaceae</taxon>
        <taxon>Papilionoideae</taxon>
        <taxon>50 kb inversion clade</taxon>
        <taxon>NPAAA clade</taxon>
        <taxon>indigoferoid/millettioid clade</taxon>
        <taxon>Phaseoleae</taxon>
        <taxon>Mucuna</taxon>
    </lineage>
</organism>
<accession>A0A371HYC0</accession>
<dbReference type="OrthoDB" id="2748310at2759"/>
<feature type="transmembrane region" description="Helical" evidence="1">
    <location>
        <begin position="391"/>
        <end position="410"/>
    </location>
</feature>
<proteinExistence type="inferred from homology"/>
<comment type="function">
    <text evidence="1">Ethanolamine phosphate transferase involved in glycosylphosphatidylinositol-anchor biosynthesis. Transfers ethanolamine phosphate to the first alpha-1,4-linked mannose of the glycosylphosphatidylinositol precursor of GPI-anchor.</text>
</comment>
<dbReference type="GO" id="GO:0051377">
    <property type="term" value="F:mannose-ethanolamine phosphotransferase activity"/>
    <property type="evidence" value="ECO:0007669"/>
    <property type="project" value="UniProtKB-UniRule"/>
</dbReference>
<evidence type="ECO:0000256" key="1">
    <source>
        <dbReference type="RuleBase" id="RU367138"/>
    </source>
</evidence>
<reference evidence="3" key="1">
    <citation type="submission" date="2018-05" db="EMBL/GenBank/DDBJ databases">
        <title>Draft genome of Mucuna pruriens seed.</title>
        <authorList>
            <person name="Nnadi N.E."/>
            <person name="Vos R."/>
            <person name="Hasami M.H."/>
            <person name="Devisetty U.K."/>
            <person name="Aguiy J.C."/>
        </authorList>
    </citation>
    <scope>NUCLEOTIDE SEQUENCE [LARGE SCALE GENOMIC DNA]</scope>
    <source>
        <strain evidence="3">JCA_2017</strain>
    </source>
</reference>
<comment type="caution">
    <text evidence="1">Lacks conserved residue(s) required for the propagation of feature annotation.</text>
</comment>
<comment type="similarity">
    <text evidence="1">Belongs to the PIGG/PIGN/PIGO family. PIGN subfamily.</text>
</comment>
<keyword evidence="1" id="KW-0812">Transmembrane</keyword>
<keyword evidence="1" id="KW-0808">Transferase</keyword>
<dbReference type="AlphaFoldDB" id="A0A371HYC0"/>
<comment type="pathway">
    <text evidence="1">Glycolipid biosynthesis; glycosylphosphatidylinositol-anchor biosynthesis.</text>
</comment>
<feature type="transmembrane region" description="Helical" evidence="1">
    <location>
        <begin position="195"/>
        <end position="228"/>
    </location>
</feature>
<dbReference type="UniPathway" id="UPA00196"/>
<dbReference type="EC" id="2.-.-.-" evidence="1"/>
<dbReference type="EMBL" id="QJKJ01001417">
    <property type="protein sequence ID" value="RDY07684.1"/>
    <property type="molecule type" value="Genomic_DNA"/>
</dbReference>
<feature type="non-terminal residue" evidence="3">
    <location>
        <position position="476"/>
    </location>
</feature>
<protein>
    <recommendedName>
        <fullName evidence="1">GPI ethanolamine phosphate transferase 1</fullName>
        <ecNumber evidence="1">2.-.-.-</ecNumber>
    </recommendedName>
</protein>
<dbReference type="STRING" id="157652.A0A371HYC0"/>
<dbReference type="GO" id="GO:0006506">
    <property type="term" value="P:GPI anchor biosynthetic process"/>
    <property type="evidence" value="ECO:0007669"/>
    <property type="project" value="UniProtKB-UniPathway"/>
</dbReference>
<dbReference type="PANTHER" id="PTHR12250">
    <property type="entry name" value="PHOSPHATIDYLINOSITOL GLYCAN, CLASS N"/>
    <property type="match status" value="1"/>
</dbReference>
<feature type="transmembrane region" description="Helical" evidence="1">
    <location>
        <begin position="90"/>
        <end position="112"/>
    </location>
</feature>
<feature type="transmembrane region" description="Helical" evidence="1">
    <location>
        <begin position="63"/>
        <end position="84"/>
    </location>
</feature>
<dbReference type="InterPro" id="IPR007070">
    <property type="entry name" value="GPI_EtnP_transferase_1"/>
</dbReference>
<feature type="transmembrane region" description="Helical" evidence="1">
    <location>
        <begin position="37"/>
        <end position="54"/>
    </location>
</feature>
<comment type="caution">
    <text evidence="3">The sequence shown here is derived from an EMBL/GenBank/DDBJ whole genome shotgun (WGS) entry which is preliminary data.</text>
</comment>
<feature type="non-terminal residue" evidence="3">
    <location>
        <position position="1"/>
    </location>
</feature>
<keyword evidence="1" id="KW-0472">Membrane</keyword>
<sequence length="476" mass="53689">MDLESQHMVLRGSLQLDLMNSSKLEMIDVNSFTERKLYTWCFLIAGAIASFYLFKSIPWRSGIPIYVCIACWFLSLFTLMPAEIPDNNQLVVSSGVIIIIIGIIGRWLDLYAGGKKYWLSICNCKLKSSNFSSLFYIQALLVALSSVMVYLSTVHRTEKHELLASHQLINWSVAGFSMVLPLFSENSLLSRLTSIFLGFAPPFLLLSIGYEAIFYAALALVLMAWILFENALLNLNIVNKSLDSIESVTNHLTHGFDNRSLQLSDVRIPLVFVKDIGDLGRVRSRKSQLLRPLLLHLGSMMEKSRKCPHVQNGFKYYVFNLRLLPLSTRYPSRVLFWVFNLCFHLASLGFCVFGLRFLFFGFKLSSSATCLLYRHPTEPSIVQSWHLVPNLLLWFGALGVAATVTAKAMVVEAGSEAEGNCGNHNDENMMILVLVTTTTMLLILSTSMPTILILEKFVVYKKMDSTIEAVEKELQE</sequence>
<keyword evidence="1" id="KW-0256">Endoplasmic reticulum</keyword>
<feature type="domain" description="GPI ethanolamine phosphate transferase 1 C-terminal" evidence="2">
    <location>
        <begin position="29"/>
        <end position="273"/>
    </location>
</feature>
<keyword evidence="1" id="KW-1133">Transmembrane helix</keyword>
<evidence type="ECO:0000259" key="2">
    <source>
        <dbReference type="Pfam" id="PF04987"/>
    </source>
</evidence>
<comment type="subcellular location">
    <subcellularLocation>
        <location evidence="1">Endoplasmic reticulum membrane</location>
        <topology evidence="1">Multi-pass membrane protein</topology>
    </subcellularLocation>
</comment>
<feature type="transmembrane region" description="Helical" evidence="1">
    <location>
        <begin position="334"/>
        <end position="359"/>
    </location>
</feature>
<dbReference type="Proteomes" id="UP000257109">
    <property type="component" value="Unassembled WGS sequence"/>
</dbReference>
<evidence type="ECO:0000313" key="4">
    <source>
        <dbReference type="Proteomes" id="UP000257109"/>
    </source>
</evidence>
<dbReference type="Pfam" id="PF04987">
    <property type="entry name" value="PigN"/>
    <property type="match status" value="1"/>
</dbReference>
<name>A0A371HYC0_MUCPR</name>